<sequence length="68" mass="7077">MEAMKMKISSVMATALLLLLVFAVATAQEVDAPAPAPNMENGAIAGIPGIWGLLLASVVSFFALFFAH</sequence>
<protein>
    <submittedName>
        <fullName evidence="1">Uncharacterized protein</fullName>
    </submittedName>
</protein>
<keyword evidence="2" id="KW-1185">Reference proteome</keyword>
<name>A0ACB7TU31_DIOAL</name>
<comment type="caution">
    <text evidence="1">The sequence shown here is derived from an EMBL/GenBank/DDBJ whole genome shotgun (WGS) entry which is preliminary data.</text>
</comment>
<dbReference type="Proteomes" id="UP000827976">
    <property type="component" value="Chromosome 20"/>
</dbReference>
<reference evidence="2" key="1">
    <citation type="journal article" date="2022" name="Nat. Commun.">
        <title>Chromosome evolution and the genetic basis of agronomically important traits in greater yam.</title>
        <authorList>
            <person name="Bredeson J.V."/>
            <person name="Lyons J.B."/>
            <person name="Oniyinde I.O."/>
            <person name="Okereke N.R."/>
            <person name="Kolade O."/>
            <person name="Nnabue I."/>
            <person name="Nwadili C.O."/>
            <person name="Hribova E."/>
            <person name="Parker M."/>
            <person name="Nwogha J."/>
            <person name="Shu S."/>
            <person name="Carlson J."/>
            <person name="Kariba R."/>
            <person name="Muthemba S."/>
            <person name="Knop K."/>
            <person name="Barton G.J."/>
            <person name="Sherwood A.V."/>
            <person name="Lopez-Montes A."/>
            <person name="Asiedu R."/>
            <person name="Jamnadass R."/>
            <person name="Muchugi A."/>
            <person name="Goodstein D."/>
            <person name="Egesi C.N."/>
            <person name="Featherston J."/>
            <person name="Asfaw A."/>
            <person name="Simpson G.G."/>
            <person name="Dolezel J."/>
            <person name="Hendre P.S."/>
            <person name="Van Deynze A."/>
            <person name="Kumar P.L."/>
            <person name="Obidiegwu J.E."/>
            <person name="Bhattacharjee R."/>
            <person name="Rokhsar D.S."/>
        </authorList>
    </citation>
    <scope>NUCLEOTIDE SEQUENCE [LARGE SCALE GENOMIC DNA]</scope>
    <source>
        <strain evidence="2">cv. TDa95/00328</strain>
    </source>
</reference>
<accession>A0ACB7TU31</accession>
<proteinExistence type="predicted"/>
<organism evidence="1 2">
    <name type="scientific">Dioscorea alata</name>
    <name type="common">Purple yam</name>
    <dbReference type="NCBI Taxonomy" id="55571"/>
    <lineage>
        <taxon>Eukaryota</taxon>
        <taxon>Viridiplantae</taxon>
        <taxon>Streptophyta</taxon>
        <taxon>Embryophyta</taxon>
        <taxon>Tracheophyta</taxon>
        <taxon>Spermatophyta</taxon>
        <taxon>Magnoliopsida</taxon>
        <taxon>Liliopsida</taxon>
        <taxon>Dioscoreales</taxon>
        <taxon>Dioscoreaceae</taxon>
        <taxon>Dioscorea</taxon>
    </lineage>
</organism>
<evidence type="ECO:0000313" key="1">
    <source>
        <dbReference type="EMBL" id="KAH7651813.1"/>
    </source>
</evidence>
<dbReference type="EMBL" id="CM037030">
    <property type="protein sequence ID" value="KAH7651813.1"/>
    <property type="molecule type" value="Genomic_DNA"/>
</dbReference>
<evidence type="ECO:0000313" key="2">
    <source>
        <dbReference type="Proteomes" id="UP000827976"/>
    </source>
</evidence>
<gene>
    <name evidence="1" type="ORF">IHE45_20G082300</name>
</gene>